<dbReference type="OrthoDB" id="1838522at2759"/>
<evidence type="ECO:0000256" key="1">
    <source>
        <dbReference type="SAM" id="Coils"/>
    </source>
</evidence>
<evidence type="ECO:0000313" key="4">
    <source>
        <dbReference type="Proteomes" id="UP000595140"/>
    </source>
</evidence>
<accession>A0A484KGT9</accession>
<dbReference type="AlphaFoldDB" id="A0A484KGT9"/>
<feature type="coiled-coil region" evidence="1">
    <location>
        <begin position="502"/>
        <end position="529"/>
    </location>
</feature>
<feature type="compositionally biased region" description="Basic residues" evidence="2">
    <location>
        <begin position="322"/>
        <end position="332"/>
    </location>
</feature>
<evidence type="ECO:0000313" key="3">
    <source>
        <dbReference type="EMBL" id="VFQ64088.1"/>
    </source>
</evidence>
<feature type="compositionally biased region" description="Pro residues" evidence="2">
    <location>
        <begin position="343"/>
        <end position="353"/>
    </location>
</feature>
<dbReference type="Proteomes" id="UP000595140">
    <property type="component" value="Unassembled WGS sequence"/>
</dbReference>
<organism evidence="3 4">
    <name type="scientific">Cuscuta campestris</name>
    <dbReference type="NCBI Taxonomy" id="132261"/>
    <lineage>
        <taxon>Eukaryota</taxon>
        <taxon>Viridiplantae</taxon>
        <taxon>Streptophyta</taxon>
        <taxon>Embryophyta</taxon>
        <taxon>Tracheophyta</taxon>
        <taxon>Spermatophyta</taxon>
        <taxon>Magnoliopsida</taxon>
        <taxon>eudicotyledons</taxon>
        <taxon>Gunneridae</taxon>
        <taxon>Pentapetalae</taxon>
        <taxon>asterids</taxon>
        <taxon>lamiids</taxon>
        <taxon>Solanales</taxon>
        <taxon>Convolvulaceae</taxon>
        <taxon>Cuscuteae</taxon>
        <taxon>Cuscuta</taxon>
        <taxon>Cuscuta subgen. Grammica</taxon>
        <taxon>Cuscuta sect. Cleistogrammica</taxon>
    </lineage>
</organism>
<keyword evidence="4" id="KW-1185">Reference proteome</keyword>
<name>A0A484KGT9_9ASTE</name>
<feature type="region of interest" description="Disordered" evidence="2">
    <location>
        <begin position="1122"/>
        <end position="1173"/>
    </location>
</feature>
<gene>
    <name evidence="3" type="ORF">CCAM_LOCUS5864</name>
</gene>
<proteinExistence type="predicted"/>
<feature type="region of interest" description="Disordered" evidence="2">
    <location>
        <begin position="304"/>
        <end position="370"/>
    </location>
</feature>
<protein>
    <submittedName>
        <fullName evidence="3">Uncharacterized protein</fullName>
    </submittedName>
</protein>
<sequence length="1173" mass="133282">MSTVADELLTAARMAVSPHLLVKTVSSGDGTKIFLRALGNFLDRITLSQYGKEENNHFAVDNSVIKVDVDQGLVDCNISVQDASEIRITGNTSTLVSEGQIDMVLRGEDRSDVPQDATDKQLALCHSPNQDGEHQPSYLIEYPLLPRSRLSPLAAEFIPTMPNSFAALFNQGDYTTIDSTTEEDLLAHINDKNMALCNNAIKDFLPETDEPILYTHSEGEDNVFIDYAIKPLQIDTSRCSKTPLILGRVFKGKKTFSPSQMVTRSKARLLYEGRKKTPIGCLEDPDEPTDTFAAEIIEAFKKTCPSQKEVPPKKQQQPLTRSQKKKAKKKLKQASGYYGPPSFYQPPNRPPFQPHQTYHPHQYPNDNTYQVNNRSDYYLYHEEPPYDTPSRNFGYSPYQDSDGEDYYEPHGDHDDYDQSGPMCEDQPDPLVEEILRLEQKIFYFDELLFAEGSWYEPPYSHDYTLFAEEQIEANKVAIRERAKLLESVRKEKEFERRLCEGSELMQKMLDDFQRERLEAEAKADKLVNDLCKAVELKRSLQSQDQMREINVQKEALEPKTNPKPINQEVPVLEDSPSSTPSQNPESITTLARATVVILPEYPPSQVLTSIVVYEVEPTEGSDSEPPTLIQEKEEEVLPIAINNHLLNCVKDTPPKEPVLEEIEPITCPQDSNIQESEEESVDEEILCMENPTSSIETCANNASPVYSDQTLFDSLHDGCNPVCPEDSRSQKSWDELLVSDAEDSSMGENTIVIIKPQMDSQPIEDKEGINFTIKANDVDQLRRLPPPPTYLESPPFILLPPNRRDESRILDLDRAKIQTRFYVFVYVYADASSSFLPYSSYPTMDRNEVQLIDAASRTRFDEWGHSRVLHESVCLAQDTLTDYGYAEEMEELLEGTRWQRLFKMRAESSLPLTIEFLCSISAVPEIESRQMTHSLITTDTTFAFTLAGQSFQLTVREMAIRLRIYTQEETEQPEFYDDPFCLPADFDAIAFWREHSSDDKEFVNKKSKARYWIRPSWRILSFVLSTFFFGRPSNTDRVYEEDMFVFWSLHDRQPANVAVYLARFLYSQSYGCRTHLVCGFVITLLFRSLVGDAPIPRPVQLMRDLDAGMLRNAHIHRRLFPSSSESTTASTGRTSHEIGESSAKACNSQASNLAKRPRVTPGGLGPLGFAADS</sequence>
<feature type="compositionally biased region" description="Low complexity" evidence="2">
    <location>
        <begin position="305"/>
        <end position="318"/>
    </location>
</feature>
<feature type="compositionally biased region" description="Polar residues" evidence="2">
    <location>
        <begin position="1122"/>
        <end position="1133"/>
    </location>
</feature>
<reference evidence="3 4" key="1">
    <citation type="submission" date="2018-04" db="EMBL/GenBank/DDBJ databases">
        <authorList>
            <person name="Vogel A."/>
        </authorList>
    </citation>
    <scope>NUCLEOTIDE SEQUENCE [LARGE SCALE GENOMIC DNA]</scope>
</reference>
<dbReference type="EMBL" id="OOIL02000369">
    <property type="protein sequence ID" value="VFQ64088.1"/>
    <property type="molecule type" value="Genomic_DNA"/>
</dbReference>
<keyword evidence="1" id="KW-0175">Coiled coil</keyword>
<feature type="region of interest" description="Disordered" evidence="2">
    <location>
        <begin position="552"/>
        <end position="586"/>
    </location>
</feature>
<feature type="compositionally biased region" description="Polar residues" evidence="2">
    <location>
        <begin position="575"/>
        <end position="586"/>
    </location>
</feature>
<evidence type="ECO:0000256" key="2">
    <source>
        <dbReference type="SAM" id="MobiDB-lite"/>
    </source>
</evidence>